<dbReference type="InterPro" id="IPR009061">
    <property type="entry name" value="DNA-bd_dom_put_sf"/>
</dbReference>
<dbReference type="PRINTS" id="PR00040">
    <property type="entry name" value="HTHMERR"/>
</dbReference>
<name>A0A4R2MK62_RUBGE</name>
<dbReference type="Pfam" id="PF13411">
    <property type="entry name" value="MerR_1"/>
    <property type="match status" value="1"/>
</dbReference>
<dbReference type="NCBIfam" id="TIGR02047">
    <property type="entry name" value="CadR-PbrR"/>
    <property type="match status" value="1"/>
</dbReference>
<feature type="compositionally biased region" description="Basic residues" evidence="2">
    <location>
        <begin position="151"/>
        <end position="160"/>
    </location>
</feature>
<accession>A0A4R2MK62</accession>
<reference evidence="4 5" key="1">
    <citation type="submission" date="2019-03" db="EMBL/GenBank/DDBJ databases">
        <title>Genomic Encyclopedia of Type Strains, Phase IV (KMG-IV): sequencing the most valuable type-strain genomes for metagenomic binning, comparative biology and taxonomic classification.</title>
        <authorList>
            <person name="Goeker M."/>
        </authorList>
    </citation>
    <scope>NUCLEOTIDE SEQUENCE [LARGE SCALE GENOMIC DNA]</scope>
    <source>
        <strain evidence="4 5">DSM 1709</strain>
    </source>
</reference>
<dbReference type="PROSITE" id="PS50937">
    <property type="entry name" value="HTH_MERR_2"/>
    <property type="match status" value="1"/>
</dbReference>
<proteinExistence type="predicted"/>
<dbReference type="PANTHER" id="PTHR30204:SF92">
    <property type="entry name" value="HTH-TYPE TRANSCRIPTIONAL REGULATOR ZNTR"/>
    <property type="match status" value="1"/>
</dbReference>
<dbReference type="GO" id="GO:0003700">
    <property type="term" value="F:DNA-binding transcription factor activity"/>
    <property type="evidence" value="ECO:0007669"/>
    <property type="project" value="InterPro"/>
</dbReference>
<keyword evidence="1" id="KW-0238">DNA-binding</keyword>
<organism evidence="4 5">
    <name type="scientific">Rubrivivax gelatinosus</name>
    <name type="common">Rhodocyclus gelatinosus</name>
    <name type="synonym">Rhodopseudomonas gelatinosa</name>
    <dbReference type="NCBI Taxonomy" id="28068"/>
    <lineage>
        <taxon>Bacteria</taxon>
        <taxon>Pseudomonadati</taxon>
        <taxon>Pseudomonadota</taxon>
        <taxon>Betaproteobacteria</taxon>
        <taxon>Burkholderiales</taxon>
        <taxon>Sphaerotilaceae</taxon>
        <taxon>Rubrivivax</taxon>
    </lineage>
</organism>
<dbReference type="RefSeq" id="WP_132644405.1">
    <property type="nucleotide sequence ID" value="NZ_CP181386.1"/>
</dbReference>
<protein>
    <submittedName>
        <fullName evidence="4">Cd(II)/Pb(II)-responsive transcriptional regulator</fullName>
    </submittedName>
</protein>
<dbReference type="GeneID" id="99686999"/>
<dbReference type="InterPro" id="IPR000551">
    <property type="entry name" value="MerR-type_HTH_dom"/>
</dbReference>
<dbReference type="PANTHER" id="PTHR30204">
    <property type="entry name" value="REDOX-CYCLING DRUG-SENSING TRANSCRIPTIONAL ACTIVATOR SOXR"/>
    <property type="match status" value="1"/>
</dbReference>
<dbReference type="GO" id="GO:0045893">
    <property type="term" value="P:positive regulation of DNA-templated transcription"/>
    <property type="evidence" value="ECO:0007669"/>
    <property type="project" value="InterPro"/>
</dbReference>
<dbReference type="Proteomes" id="UP000295106">
    <property type="component" value="Unassembled WGS sequence"/>
</dbReference>
<dbReference type="CDD" id="cd04784">
    <property type="entry name" value="HTH_CadR-PbrR"/>
    <property type="match status" value="1"/>
</dbReference>
<evidence type="ECO:0000313" key="4">
    <source>
        <dbReference type="EMBL" id="TCP05397.1"/>
    </source>
</evidence>
<dbReference type="GO" id="GO:0046872">
    <property type="term" value="F:metal ion binding"/>
    <property type="evidence" value="ECO:0007669"/>
    <property type="project" value="InterPro"/>
</dbReference>
<dbReference type="AlphaFoldDB" id="A0A4R2MK62"/>
<dbReference type="SMART" id="SM00422">
    <property type="entry name" value="HTH_MERR"/>
    <property type="match status" value="1"/>
</dbReference>
<dbReference type="OrthoDB" id="9808480at2"/>
<evidence type="ECO:0000313" key="5">
    <source>
        <dbReference type="Proteomes" id="UP000295106"/>
    </source>
</evidence>
<dbReference type="SUPFAM" id="SSF46955">
    <property type="entry name" value="Putative DNA-binding domain"/>
    <property type="match status" value="1"/>
</dbReference>
<evidence type="ECO:0000256" key="2">
    <source>
        <dbReference type="SAM" id="MobiDB-lite"/>
    </source>
</evidence>
<evidence type="ECO:0000256" key="1">
    <source>
        <dbReference type="ARBA" id="ARBA00023125"/>
    </source>
</evidence>
<feature type="region of interest" description="Disordered" evidence="2">
    <location>
        <begin position="138"/>
        <end position="160"/>
    </location>
</feature>
<feature type="domain" description="HTH merR-type" evidence="3">
    <location>
        <begin position="1"/>
        <end position="69"/>
    </location>
</feature>
<gene>
    <name evidence="4" type="ORF">EV684_101269</name>
</gene>
<dbReference type="EMBL" id="SLXD01000001">
    <property type="protein sequence ID" value="TCP05397.1"/>
    <property type="molecule type" value="Genomic_DNA"/>
</dbReference>
<sequence>MRIGELAAACGTPVETIRYYEREGLLPAPPRSGGNYRVYGEAELERLAFIRQCRALDMSLDEVRALLAFRDAPPADCSGVNALLDEHIGHVVHRIEELRALEASLRTLRARCGTPGDGAACGILASLGHGALPEAAPHTGGVHEHAATHAPARRVQRSRA</sequence>
<dbReference type="InterPro" id="IPR011791">
    <property type="entry name" value="CadR-PbrR"/>
</dbReference>
<comment type="caution">
    <text evidence="4">The sequence shown here is derived from an EMBL/GenBank/DDBJ whole genome shotgun (WGS) entry which is preliminary data.</text>
</comment>
<dbReference type="GO" id="GO:0003677">
    <property type="term" value="F:DNA binding"/>
    <property type="evidence" value="ECO:0007669"/>
    <property type="project" value="UniProtKB-KW"/>
</dbReference>
<dbReference type="InterPro" id="IPR047057">
    <property type="entry name" value="MerR_fam"/>
</dbReference>
<evidence type="ECO:0000259" key="3">
    <source>
        <dbReference type="PROSITE" id="PS50937"/>
    </source>
</evidence>
<dbReference type="Gene3D" id="1.10.1660.10">
    <property type="match status" value="1"/>
</dbReference>